<evidence type="ECO:0000313" key="2">
    <source>
        <dbReference type="EMBL" id="MCI43440.1"/>
    </source>
</evidence>
<feature type="non-terminal residue" evidence="2">
    <location>
        <position position="112"/>
    </location>
</feature>
<keyword evidence="3" id="KW-1185">Reference proteome</keyword>
<name>A0A392S624_9FABA</name>
<dbReference type="Proteomes" id="UP000265520">
    <property type="component" value="Unassembled WGS sequence"/>
</dbReference>
<feature type="region of interest" description="Disordered" evidence="1">
    <location>
        <begin position="55"/>
        <end position="112"/>
    </location>
</feature>
<protein>
    <submittedName>
        <fullName evidence="2">Uncharacterized protein</fullName>
    </submittedName>
</protein>
<dbReference type="EMBL" id="LXQA010317464">
    <property type="protein sequence ID" value="MCI43440.1"/>
    <property type="molecule type" value="Genomic_DNA"/>
</dbReference>
<organism evidence="2 3">
    <name type="scientific">Trifolium medium</name>
    <dbReference type="NCBI Taxonomy" id="97028"/>
    <lineage>
        <taxon>Eukaryota</taxon>
        <taxon>Viridiplantae</taxon>
        <taxon>Streptophyta</taxon>
        <taxon>Embryophyta</taxon>
        <taxon>Tracheophyta</taxon>
        <taxon>Spermatophyta</taxon>
        <taxon>Magnoliopsida</taxon>
        <taxon>eudicotyledons</taxon>
        <taxon>Gunneridae</taxon>
        <taxon>Pentapetalae</taxon>
        <taxon>rosids</taxon>
        <taxon>fabids</taxon>
        <taxon>Fabales</taxon>
        <taxon>Fabaceae</taxon>
        <taxon>Papilionoideae</taxon>
        <taxon>50 kb inversion clade</taxon>
        <taxon>NPAAA clade</taxon>
        <taxon>Hologalegina</taxon>
        <taxon>IRL clade</taxon>
        <taxon>Trifolieae</taxon>
        <taxon>Trifolium</taxon>
    </lineage>
</organism>
<proteinExistence type="predicted"/>
<feature type="compositionally biased region" description="Basic and acidic residues" evidence="1">
    <location>
        <begin position="55"/>
        <end position="79"/>
    </location>
</feature>
<feature type="compositionally biased region" description="Polar residues" evidence="1">
    <location>
        <begin position="102"/>
        <end position="112"/>
    </location>
</feature>
<reference evidence="2 3" key="1">
    <citation type="journal article" date="2018" name="Front. Plant Sci.">
        <title>Red Clover (Trifolium pratense) and Zigzag Clover (T. medium) - A Picture of Genomic Similarities and Differences.</title>
        <authorList>
            <person name="Dluhosova J."/>
            <person name="Istvanek J."/>
            <person name="Nedelnik J."/>
            <person name="Repkova J."/>
        </authorList>
    </citation>
    <scope>NUCLEOTIDE SEQUENCE [LARGE SCALE GENOMIC DNA]</scope>
    <source>
        <strain evidence="3">cv. 10/8</strain>
        <tissue evidence="2">Leaf</tissue>
    </source>
</reference>
<feature type="compositionally biased region" description="Acidic residues" evidence="1">
    <location>
        <begin position="80"/>
        <end position="99"/>
    </location>
</feature>
<dbReference type="AlphaFoldDB" id="A0A392S624"/>
<comment type="caution">
    <text evidence="2">The sequence shown here is derived from an EMBL/GenBank/DDBJ whole genome shotgun (WGS) entry which is preliminary data.</text>
</comment>
<accession>A0A392S624</accession>
<evidence type="ECO:0000313" key="3">
    <source>
        <dbReference type="Proteomes" id="UP000265520"/>
    </source>
</evidence>
<feature type="non-terminal residue" evidence="2">
    <location>
        <position position="1"/>
    </location>
</feature>
<evidence type="ECO:0000256" key="1">
    <source>
        <dbReference type="SAM" id="MobiDB-lite"/>
    </source>
</evidence>
<sequence>AAQTTILESVIAQLAKNLRAHIQSSSAQIQQLINQVSNLKDEQCKAIELRNRLVDITERPKKGKKAKDNGTDNSQKEIPAEEEYTEEEREAEVEPEVEVETSQPVFESNPTP</sequence>